<dbReference type="Gene3D" id="1.10.3210.10">
    <property type="entry name" value="Hypothetical protein af1432"/>
    <property type="match status" value="1"/>
</dbReference>
<accession>A0A0F9BH68</accession>
<dbReference type="EMBL" id="LAZR01037816">
    <property type="protein sequence ID" value="KKL21209.1"/>
    <property type="molecule type" value="Genomic_DNA"/>
</dbReference>
<dbReference type="SUPFAM" id="SSF109604">
    <property type="entry name" value="HD-domain/PDEase-like"/>
    <property type="match status" value="1"/>
</dbReference>
<organism evidence="1">
    <name type="scientific">marine sediment metagenome</name>
    <dbReference type="NCBI Taxonomy" id="412755"/>
    <lineage>
        <taxon>unclassified sequences</taxon>
        <taxon>metagenomes</taxon>
        <taxon>ecological metagenomes</taxon>
    </lineage>
</organism>
<sequence>MNKEEQWIQTFTGKKFYPFSPKVEDICIEDIAHALSLICRFNGHCREFYSVAQHSCLVSGLCGAKRKNASKYHQDLAKLGLLHDAAEAYLGDIARPIKSREDDDRERWLFHKIKQVFGLDEYAPKLDEEIARHDASTLACEKAILIPHYLEWPGVTNVDPKFITIVPWAPEEAEAKFLIRFDFLFGEKGNQDAR</sequence>
<dbReference type="AlphaFoldDB" id="A0A0F9BH68"/>
<comment type="caution">
    <text evidence="1">The sequence shown here is derived from an EMBL/GenBank/DDBJ whole genome shotgun (WGS) entry which is preliminary data.</text>
</comment>
<proteinExistence type="predicted"/>
<evidence type="ECO:0000313" key="1">
    <source>
        <dbReference type="EMBL" id="KKL21209.1"/>
    </source>
</evidence>
<protein>
    <recommendedName>
        <fullName evidence="2">HD domain-containing protein</fullName>
    </recommendedName>
</protein>
<reference evidence="1" key="1">
    <citation type="journal article" date="2015" name="Nature">
        <title>Complex archaea that bridge the gap between prokaryotes and eukaryotes.</title>
        <authorList>
            <person name="Spang A."/>
            <person name="Saw J.H."/>
            <person name="Jorgensen S.L."/>
            <person name="Zaremba-Niedzwiedzka K."/>
            <person name="Martijn J."/>
            <person name="Lind A.E."/>
            <person name="van Eijk R."/>
            <person name="Schleper C."/>
            <person name="Guy L."/>
            <person name="Ettema T.J."/>
        </authorList>
    </citation>
    <scope>NUCLEOTIDE SEQUENCE</scope>
</reference>
<gene>
    <name evidence="1" type="ORF">LCGC14_2447750</name>
</gene>
<name>A0A0F9BH68_9ZZZZ</name>
<evidence type="ECO:0008006" key="2">
    <source>
        <dbReference type="Google" id="ProtNLM"/>
    </source>
</evidence>